<organism evidence="1 2">
    <name type="scientific">Teredinibacter turnerae (strain ATCC 39867 / T7901)</name>
    <dbReference type="NCBI Taxonomy" id="377629"/>
    <lineage>
        <taxon>Bacteria</taxon>
        <taxon>Pseudomonadati</taxon>
        <taxon>Pseudomonadota</taxon>
        <taxon>Gammaproteobacteria</taxon>
        <taxon>Cellvibrionales</taxon>
        <taxon>Cellvibrionaceae</taxon>
        <taxon>Teredinibacter</taxon>
    </lineage>
</organism>
<dbReference type="EMBL" id="CP001614">
    <property type="protein sequence ID" value="ACR12728.1"/>
    <property type="molecule type" value="Genomic_DNA"/>
</dbReference>
<protein>
    <recommendedName>
        <fullName evidence="3">DUF899 domain-containing protein</fullName>
    </recommendedName>
</protein>
<accession>C5BM03</accession>
<dbReference type="KEGG" id="ttu:TERTU_2681"/>
<dbReference type="InterPro" id="IPR036249">
    <property type="entry name" value="Thioredoxin-like_sf"/>
</dbReference>
<gene>
    <name evidence="1" type="ordered locus">TERTU_2681</name>
</gene>
<dbReference type="OrthoDB" id="574359at2"/>
<keyword evidence="2" id="KW-1185">Reference proteome</keyword>
<dbReference type="RefSeq" id="WP_015818840.1">
    <property type="nucleotide sequence ID" value="NC_012997.1"/>
</dbReference>
<reference evidence="1 2" key="1">
    <citation type="journal article" date="2009" name="PLoS ONE">
        <title>The complete genome of Teredinibacter turnerae T7901: an intracellular endosymbiont of marine wood-boring bivalves (shipworms).</title>
        <authorList>
            <person name="Yang J.C."/>
            <person name="Madupu R."/>
            <person name="Durkin A.S."/>
            <person name="Ekborg N.A."/>
            <person name="Pedamallu C.S."/>
            <person name="Hostetler J.B."/>
            <person name="Radune D."/>
            <person name="Toms B.S."/>
            <person name="Henrissat B."/>
            <person name="Coutinho P.M."/>
            <person name="Schwarz S."/>
            <person name="Field L."/>
            <person name="Trindade-Silva A.E."/>
            <person name="Soares C.A.G."/>
            <person name="Elshahawi S."/>
            <person name="Hanora A."/>
            <person name="Schmidt E.W."/>
            <person name="Haygood M.G."/>
            <person name="Posfai J."/>
            <person name="Benner J."/>
            <person name="Madinger C."/>
            <person name="Nove J."/>
            <person name="Anton B."/>
            <person name="Chaudhary K."/>
            <person name="Foster J."/>
            <person name="Holman A."/>
            <person name="Kumar S."/>
            <person name="Lessard P.A."/>
            <person name="Luyten Y.A."/>
            <person name="Slatko B."/>
            <person name="Wood N."/>
            <person name="Wu B."/>
            <person name="Teplitski M."/>
            <person name="Mougous J.D."/>
            <person name="Ward N."/>
            <person name="Eisen J.A."/>
            <person name="Badger J.H."/>
            <person name="Distel D.L."/>
        </authorList>
    </citation>
    <scope>NUCLEOTIDE SEQUENCE [LARGE SCALE GENOMIC DNA]</scope>
    <source>
        <strain evidence="2">ATCC 39867 / T7901</strain>
    </source>
</reference>
<proteinExistence type="predicted"/>
<evidence type="ECO:0000313" key="1">
    <source>
        <dbReference type="EMBL" id="ACR12728.1"/>
    </source>
</evidence>
<dbReference type="HOGENOM" id="CLU_066898_1_0_6"/>
<dbReference type="Proteomes" id="UP000009080">
    <property type="component" value="Chromosome"/>
</dbReference>
<dbReference type="eggNOG" id="COG4312">
    <property type="taxonomic scope" value="Bacteria"/>
</dbReference>
<dbReference type="InterPro" id="IPR010296">
    <property type="entry name" value="DUF899_thioredox"/>
</dbReference>
<sequence>MQQIVNEQEWLDAQQSFLVKEKAFTKQRDALNAERRRLPLLEVTQPYKFEGEEGQVSLLDLFDGRRQLIIYHFMFAESPCTGCSMMVDNMGESVHLNARDTSRVLISLAPYDKLAAYKKRMGWTHPWYSSHGTDFNRDFDATRESGEMFGINVFIRDGEKIYRSYCTTQRGAEYLGSNFTYLDLTPMGRQESWEESPAWVPQTPPYQWWHKRDEYPEV</sequence>
<dbReference type="SUPFAM" id="SSF52833">
    <property type="entry name" value="Thioredoxin-like"/>
    <property type="match status" value="1"/>
</dbReference>
<evidence type="ECO:0000313" key="2">
    <source>
        <dbReference type="Proteomes" id="UP000009080"/>
    </source>
</evidence>
<dbReference type="STRING" id="377629.TERTU_2681"/>
<dbReference type="Pfam" id="PF05988">
    <property type="entry name" value="DUF899"/>
    <property type="match status" value="1"/>
</dbReference>
<name>C5BM03_TERTT</name>
<evidence type="ECO:0008006" key="3">
    <source>
        <dbReference type="Google" id="ProtNLM"/>
    </source>
</evidence>
<dbReference type="AlphaFoldDB" id="C5BM03"/>